<dbReference type="AlphaFoldDB" id="A0A4Y2TNB7"/>
<reference evidence="2 3" key="1">
    <citation type="journal article" date="2019" name="Sci. Rep.">
        <title>Orb-weaving spider Araneus ventricosus genome elucidates the spidroin gene catalogue.</title>
        <authorList>
            <person name="Kono N."/>
            <person name="Nakamura H."/>
            <person name="Ohtoshi R."/>
            <person name="Moran D.A.P."/>
            <person name="Shinohara A."/>
            <person name="Yoshida Y."/>
            <person name="Fujiwara M."/>
            <person name="Mori M."/>
            <person name="Tomita M."/>
            <person name="Arakawa K."/>
        </authorList>
    </citation>
    <scope>NUCLEOTIDE SEQUENCE [LARGE SCALE GENOMIC DNA]</scope>
</reference>
<protein>
    <submittedName>
        <fullName evidence="2">Uncharacterized protein</fullName>
    </submittedName>
</protein>
<sequence>MGARAEETLLLNKPELSDIVEGNTQFIRAHSPQLTSILMHDGDEFHLLRDNNEARQFPWEGWVWFRATVVGREDRQRLPISRYRRRWDKIVSCSSWWGEESAGRQVQSTMERSGRRRRVTGSQSLIS</sequence>
<evidence type="ECO:0000256" key="1">
    <source>
        <dbReference type="SAM" id="MobiDB-lite"/>
    </source>
</evidence>
<gene>
    <name evidence="2" type="ORF">AVEN_96953_1</name>
</gene>
<dbReference type="Proteomes" id="UP000499080">
    <property type="component" value="Unassembled WGS sequence"/>
</dbReference>
<accession>A0A4Y2TNB7</accession>
<dbReference type="EMBL" id="BGPR01029969">
    <property type="protein sequence ID" value="GBO02123.1"/>
    <property type="molecule type" value="Genomic_DNA"/>
</dbReference>
<organism evidence="2 3">
    <name type="scientific">Araneus ventricosus</name>
    <name type="common">Orbweaver spider</name>
    <name type="synonym">Epeira ventricosa</name>
    <dbReference type="NCBI Taxonomy" id="182803"/>
    <lineage>
        <taxon>Eukaryota</taxon>
        <taxon>Metazoa</taxon>
        <taxon>Ecdysozoa</taxon>
        <taxon>Arthropoda</taxon>
        <taxon>Chelicerata</taxon>
        <taxon>Arachnida</taxon>
        <taxon>Araneae</taxon>
        <taxon>Araneomorphae</taxon>
        <taxon>Entelegynae</taxon>
        <taxon>Araneoidea</taxon>
        <taxon>Araneidae</taxon>
        <taxon>Araneus</taxon>
    </lineage>
</organism>
<proteinExistence type="predicted"/>
<evidence type="ECO:0000313" key="2">
    <source>
        <dbReference type="EMBL" id="GBO02123.1"/>
    </source>
</evidence>
<name>A0A4Y2TNB7_ARAVE</name>
<comment type="caution">
    <text evidence="2">The sequence shown here is derived from an EMBL/GenBank/DDBJ whole genome shotgun (WGS) entry which is preliminary data.</text>
</comment>
<evidence type="ECO:0000313" key="3">
    <source>
        <dbReference type="Proteomes" id="UP000499080"/>
    </source>
</evidence>
<feature type="region of interest" description="Disordered" evidence="1">
    <location>
        <begin position="107"/>
        <end position="127"/>
    </location>
</feature>
<keyword evidence="3" id="KW-1185">Reference proteome</keyword>